<dbReference type="InterPro" id="IPR022224">
    <property type="entry name" value="DUF3750"/>
</dbReference>
<dbReference type="PROSITE" id="PS51257">
    <property type="entry name" value="PROKAR_LIPOPROTEIN"/>
    <property type="match status" value="1"/>
</dbReference>
<proteinExistence type="predicted"/>
<evidence type="ECO:0000256" key="1">
    <source>
        <dbReference type="SAM" id="SignalP"/>
    </source>
</evidence>
<dbReference type="Pfam" id="PF12570">
    <property type="entry name" value="DUF3750"/>
    <property type="match status" value="1"/>
</dbReference>
<dbReference type="EMBL" id="AP025516">
    <property type="protein sequence ID" value="BDD88598.1"/>
    <property type="molecule type" value="Genomic_DNA"/>
</dbReference>
<sequence>MKQAPVLLTGLLALLLLFSACSSNTSWRDASRESAGIAPDPATTETAVLHVYGADAWGWRGWFAIHTWIAAKRTGAESYVVYEVIGWRLNRGLPVVRIDTDIPDRYWFGARPQLLVEHRGEGVDRLIDAVDAAARSYPWKHQYKAVPGPNSNTFVAWIAHHVPELHLDLPFSAIGSGYLPN</sequence>
<gene>
    <name evidence="2" type="ORF">DPPLL_29630</name>
</gene>
<evidence type="ECO:0000313" key="3">
    <source>
        <dbReference type="Proteomes" id="UP000830055"/>
    </source>
</evidence>
<feature type="chain" id="PRO_5047317130" evidence="1">
    <location>
        <begin position="23"/>
        <end position="181"/>
    </location>
</feature>
<keyword evidence="3" id="KW-1185">Reference proteome</keyword>
<keyword evidence="1" id="KW-0732">Signal</keyword>
<keyword evidence="2" id="KW-0449">Lipoprotein</keyword>
<name>A0ABN6M6S9_9BACT</name>
<dbReference type="Proteomes" id="UP000830055">
    <property type="component" value="Chromosome"/>
</dbReference>
<dbReference type="RefSeq" id="WP_284151943.1">
    <property type="nucleotide sequence ID" value="NZ_AP025516.1"/>
</dbReference>
<organism evidence="2 3">
    <name type="scientific">Desulfofustis limnaeus</name>
    <dbReference type="NCBI Taxonomy" id="2740163"/>
    <lineage>
        <taxon>Bacteria</taxon>
        <taxon>Pseudomonadati</taxon>
        <taxon>Thermodesulfobacteriota</taxon>
        <taxon>Desulfobulbia</taxon>
        <taxon>Desulfobulbales</taxon>
        <taxon>Desulfocapsaceae</taxon>
        <taxon>Desulfofustis</taxon>
    </lineage>
</organism>
<feature type="signal peptide" evidence="1">
    <location>
        <begin position="1"/>
        <end position="22"/>
    </location>
</feature>
<protein>
    <submittedName>
        <fullName evidence="2">Lipoprotein</fullName>
    </submittedName>
</protein>
<accession>A0ABN6M6S9</accession>
<evidence type="ECO:0000313" key="2">
    <source>
        <dbReference type="EMBL" id="BDD88598.1"/>
    </source>
</evidence>
<reference evidence="2 3" key="1">
    <citation type="submission" date="2022-01" db="EMBL/GenBank/DDBJ databases">
        <title>Desulfofustis limnae sp. nov., a novel mesophilic sulfate-reducing bacterium isolated from marsh soil.</title>
        <authorList>
            <person name="Watanabe M."/>
            <person name="Takahashi A."/>
            <person name="Kojima H."/>
            <person name="Fukui M."/>
        </authorList>
    </citation>
    <scope>NUCLEOTIDE SEQUENCE [LARGE SCALE GENOMIC DNA]</scope>
    <source>
        <strain evidence="2 3">PPLL</strain>
    </source>
</reference>